<sequence>MSHPWLRDDGVATDKPLDPAVLTRLTQFSAMNKFKKMALRVIAGCLSEEEIAGLKEMFKMLDTDNSGQISFEELKEGLEGYGVNLSESQIRHLMQAWGLRLCAEPVVRLQSQLC</sequence>
<evidence type="ECO:0000256" key="9">
    <source>
        <dbReference type="ARBA" id="ARBA00022840"/>
    </source>
</evidence>
<dbReference type="Gene3D" id="1.10.238.10">
    <property type="entry name" value="EF-hand"/>
    <property type="match status" value="1"/>
</dbReference>
<keyword evidence="9" id="KW-0067">ATP-binding</keyword>
<protein>
    <recommendedName>
        <fullName evidence="2">non-specific serine/threonine protein kinase</fullName>
        <ecNumber evidence="2">2.7.11.1</ecNumber>
    </recommendedName>
</protein>
<evidence type="ECO:0000259" key="12">
    <source>
        <dbReference type="PROSITE" id="PS50222"/>
    </source>
</evidence>
<comment type="similarity">
    <text evidence="1">Belongs to the protein kinase superfamily. CAMK Ser/Thr protein kinase family. CaMK subfamily.</text>
</comment>
<evidence type="ECO:0000256" key="5">
    <source>
        <dbReference type="ARBA" id="ARBA00022679"/>
    </source>
</evidence>
<dbReference type="Pfam" id="PF00036">
    <property type="entry name" value="EF-hand_1"/>
    <property type="match status" value="1"/>
</dbReference>
<evidence type="ECO:0000256" key="6">
    <source>
        <dbReference type="ARBA" id="ARBA00022741"/>
    </source>
</evidence>
<feature type="domain" description="EF-hand" evidence="12">
    <location>
        <begin position="49"/>
        <end position="84"/>
    </location>
</feature>
<evidence type="ECO:0000313" key="13">
    <source>
        <dbReference type="EMBL" id="CAH2049964.1"/>
    </source>
</evidence>
<evidence type="ECO:0000256" key="11">
    <source>
        <dbReference type="ARBA" id="ARBA00048679"/>
    </source>
</evidence>
<accession>A0AAU9RSD5</accession>
<keyword evidence="8" id="KW-0106">Calcium</keyword>
<evidence type="ECO:0000256" key="1">
    <source>
        <dbReference type="ARBA" id="ARBA00005354"/>
    </source>
</evidence>
<dbReference type="GO" id="GO:0005509">
    <property type="term" value="F:calcium ion binding"/>
    <property type="evidence" value="ECO:0007669"/>
    <property type="project" value="InterPro"/>
</dbReference>
<evidence type="ECO:0000256" key="7">
    <source>
        <dbReference type="ARBA" id="ARBA00022777"/>
    </source>
</evidence>
<evidence type="ECO:0000256" key="2">
    <source>
        <dbReference type="ARBA" id="ARBA00012513"/>
    </source>
</evidence>
<reference evidence="13 14" key="1">
    <citation type="submission" date="2022-03" db="EMBL/GenBank/DDBJ databases">
        <authorList>
            <person name="Nunn A."/>
            <person name="Chopra R."/>
            <person name="Nunn A."/>
            <person name="Contreras Garrido A."/>
        </authorList>
    </citation>
    <scope>NUCLEOTIDE SEQUENCE [LARGE SCALE GENOMIC DNA]</scope>
</reference>
<dbReference type="InterPro" id="IPR002048">
    <property type="entry name" value="EF_hand_dom"/>
</dbReference>
<keyword evidence="4" id="KW-0597">Phosphoprotein</keyword>
<dbReference type="EC" id="2.7.11.1" evidence="2"/>
<name>A0AAU9RSD5_THLAR</name>
<evidence type="ECO:0000256" key="10">
    <source>
        <dbReference type="ARBA" id="ARBA00047899"/>
    </source>
</evidence>
<evidence type="ECO:0000256" key="3">
    <source>
        <dbReference type="ARBA" id="ARBA00022527"/>
    </source>
</evidence>
<dbReference type="GO" id="GO:0004674">
    <property type="term" value="F:protein serine/threonine kinase activity"/>
    <property type="evidence" value="ECO:0007669"/>
    <property type="project" value="UniProtKB-KW"/>
</dbReference>
<gene>
    <name evidence="13" type="ORF">TAV2_LOCUS8466</name>
</gene>
<dbReference type="PROSITE" id="PS50222">
    <property type="entry name" value="EF_HAND_2"/>
    <property type="match status" value="1"/>
</dbReference>
<dbReference type="InterPro" id="IPR011992">
    <property type="entry name" value="EF-hand-dom_pair"/>
</dbReference>
<dbReference type="EMBL" id="CAJVSB020000365">
    <property type="protein sequence ID" value="CAH2049964.1"/>
    <property type="molecule type" value="Genomic_DNA"/>
</dbReference>
<keyword evidence="7" id="KW-0418">Kinase</keyword>
<dbReference type="InterPro" id="IPR018247">
    <property type="entry name" value="EF_Hand_1_Ca_BS"/>
</dbReference>
<organism evidence="13 14">
    <name type="scientific">Thlaspi arvense</name>
    <name type="common">Field penny-cress</name>
    <dbReference type="NCBI Taxonomy" id="13288"/>
    <lineage>
        <taxon>Eukaryota</taxon>
        <taxon>Viridiplantae</taxon>
        <taxon>Streptophyta</taxon>
        <taxon>Embryophyta</taxon>
        <taxon>Tracheophyta</taxon>
        <taxon>Spermatophyta</taxon>
        <taxon>Magnoliopsida</taxon>
        <taxon>eudicotyledons</taxon>
        <taxon>Gunneridae</taxon>
        <taxon>Pentapetalae</taxon>
        <taxon>rosids</taxon>
        <taxon>malvids</taxon>
        <taxon>Brassicales</taxon>
        <taxon>Brassicaceae</taxon>
        <taxon>Thlaspideae</taxon>
        <taxon>Thlaspi</taxon>
    </lineage>
</organism>
<dbReference type="InterPro" id="IPR050205">
    <property type="entry name" value="CDPK_Ser/Thr_kinases"/>
</dbReference>
<comment type="catalytic activity">
    <reaction evidence="11">
        <text>L-seryl-[protein] + ATP = O-phospho-L-seryl-[protein] + ADP + H(+)</text>
        <dbReference type="Rhea" id="RHEA:17989"/>
        <dbReference type="Rhea" id="RHEA-COMP:9863"/>
        <dbReference type="Rhea" id="RHEA-COMP:11604"/>
        <dbReference type="ChEBI" id="CHEBI:15378"/>
        <dbReference type="ChEBI" id="CHEBI:29999"/>
        <dbReference type="ChEBI" id="CHEBI:30616"/>
        <dbReference type="ChEBI" id="CHEBI:83421"/>
        <dbReference type="ChEBI" id="CHEBI:456216"/>
        <dbReference type="EC" id="2.7.11.1"/>
    </reaction>
</comment>
<dbReference type="Proteomes" id="UP000836841">
    <property type="component" value="Unassembled WGS sequence"/>
</dbReference>
<keyword evidence="6" id="KW-0547">Nucleotide-binding</keyword>
<dbReference type="AlphaFoldDB" id="A0AAU9RSD5"/>
<keyword evidence="5" id="KW-0808">Transferase</keyword>
<dbReference type="CDD" id="cd00051">
    <property type="entry name" value="EFh"/>
    <property type="match status" value="1"/>
</dbReference>
<evidence type="ECO:0000256" key="4">
    <source>
        <dbReference type="ARBA" id="ARBA00022553"/>
    </source>
</evidence>
<comment type="caution">
    <text evidence="13">The sequence shown here is derived from an EMBL/GenBank/DDBJ whole genome shotgun (WGS) entry which is preliminary data.</text>
</comment>
<dbReference type="SUPFAM" id="SSF47473">
    <property type="entry name" value="EF-hand"/>
    <property type="match status" value="1"/>
</dbReference>
<evidence type="ECO:0000256" key="8">
    <source>
        <dbReference type="ARBA" id="ARBA00022837"/>
    </source>
</evidence>
<evidence type="ECO:0000313" key="14">
    <source>
        <dbReference type="Proteomes" id="UP000836841"/>
    </source>
</evidence>
<keyword evidence="3" id="KW-0723">Serine/threonine-protein kinase</keyword>
<dbReference type="PANTHER" id="PTHR24349">
    <property type="entry name" value="SERINE/THREONINE-PROTEIN KINASE"/>
    <property type="match status" value="1"/>
</dbReference>
<keyword evidence="14" id="KW-1185">Reference proteome</keyword>
<dbReference type="GO" id="GO:0005524">
    <property type="term" value="F:ATP binding"/>
    <property type="evidence" value="ECO:0007669"/>
    <property type="project" value="UniProtKB-KW"/>
</dbReference>
<dbReference type="PROSITE" id="PS00018">
    <property type="entry name" value="EF_HAND_1"/>
    <property type="match status" value="1"/>
</dbReference>
<proteinExistence type="inferred from homology"/>
<comment type="catalytic activity">
    <reaction evidence="10">
        <text>L-threonyl-[protein] + ATP = O-phospho-L-threonyl-[protein] + ADP + H(+)</text>
        <dbReference type="Rhea" id="RHEA:46608"/>
        <dbReference type="Rhea" id="RHEA-COMP:11060"/>
        <dbReference type="Rhea" id="RHEA-COMP:11605"/>
        <dbReference type="ChEBI" id="CHEBI:15378"/>
        <dbReference type="ChEBI" id="CHEBI:30013"/>
        <dbReference type="ChEBI" id="CHEBI:30616"/>
        <dbReference type="ChEBI" id="CHEBI:61977"/>
        <dbReference type="ChEBI" id="CHEBI:456216"/>
        <dbReference type="EC" id="2.7.11.1"/>
    </reaction>
</comment>
<dbReference type="SMART" id="SM00054">
    <property type="entry name" value="EFh"/>
    <property type="match status" value="1"/>
</dbReference>